<feature type="transmembrane region" description="Helical" evidence="7">
    <location>
        <begin position="299"/>
        <end position="325"/>
    </location>
</feature>
<feature type="compositionally biased region" description="Acidic residues" evidence="6">
    <location>
        <begin position="200"/>
        <end position="212"/>
    </location>
</feature>
<feature type="compositionally biased region" description="Basic and acidic residues" evidence="6">
    <location>
        <begin position="963"/>
        <end position="972"/>
    </location>
</feature>
<dbReference type="SMART" id="SM00054">
    <property type="entry name" value="EFh"/>
    <property type="match status" value="1"/>
</dbReference>
<comment type="caution">
    <text evidence="9">The sequence shown here is derived from an EMBL/GenBank/DDBJ whole genome shotgun (WGS) entry which is preliminary data.</text>
</comment>
<keyword evidence="4 7" id="KW-1133">Transmembrane helix</keyword>
<feature type="transmembrane region" description="Helical" evidence="7">
    <location>
        <begin position="705"/>
        <end position="725"/>
    </location>
</feature>
<feature type="region of interest" description="Disordered" evidence="6">
    <location>
        <begin position="463"/>
        <end position="570"/>
    </location>
</feature>
<dbReference type="GO" id="GO:0006874">
    <property type="term" value="P:intracellular calcium ion homeostasis"/>
    <property type="evidence" value="ECO:0007669"/>
    <property type="project" value="TreeGrafter"/>
</dbReference>
<evidence type="ECO:0000256" key="1">
    <source>
        <dbReference type="ARBA" id="ARBA00004370"/>
    </source>
</evidence>
<feature type="transmembrane region" description="Helical" evidence="7">
    <location>
        <begin position="346"/>
        <end position="367"/>
    </location>
</feature>
<dbReference type="Proteomes" id="UP001215151">
    <property type="component" value="Unassembled WGS sequence"/>
</dbReference>
<dbReference type="InterPro" id="IPR058650">
    <property type="entry name" value="Msy1/2-like"/>
</dbReference>
<proteinExistence type="predicted"/>
<dbReference type="Pfam" id="PF25886">
    <property type="entry name" value="Msy1"/>
    <property type="match status" value="1"/>
</dbReference>
<evidence type="ECO:0000256" key="6">
    <source>
        <dbReference type="SAM" id="MobiDB-lite"/>
    </source>
</evidence>
<keyword evidence="10" id="KW-1185">Reference proteome</keyword>
<dbReference type="Gene3D" id="1.10.238.10">
    <property type="entry name" value="EF-hand"/>
    <property type="match status" value="1"/>
</dbReference>
<dbReference type="InterPro" id="IPR010920">
    <property type="entry name" value="LSM_dom_sf"/>
</dbReference>
<feature type="region of interest" description="Disordered" evidence="6">
    <location>
        <begin position="932"/>
        <end position="997"/>
    </location>
</feature>
<name>A0AAD7XF38_9APHY</name>
<dbReference type="PANTHER" id="PTHR31323">
    <property type="entry name" value="MECHANOSENSITIVE ION CHANNEL PROTEIN MSY2"/>
    <property type="match status" value="1"/>
</dbReference>
<dbReference type="InterPro" id="IPR023408">
    <property type="entry name" value="MscS_beta-dom_sf"/>
</dbReference>
<comment type="subcellular location">
    <subcellularLocation>
        <location evidence="1">Membrane</location>
    </subcellularLocation>
</comment>
<keyword evidence="5 7" id="KW-0472">Membrane</keyword>
<dbReference type="InterPro" id="IPR018247">
    <property type="entry name" value="EF_Hand_1_Ca_BS"/>
</dbReference>
<evidence type="ECO:0000256" key="7">
    <source>
        <dbReference type="SAM" id="Phobius"/>
    </source>
</evidence>
<evidence type="ECO:0000259" key="8">
    <source>
        <dbReference type="PROSITE" id="PS50222"/>
    </source>
</evidence>
<dbReference type="InterPro" id="IPR006685">
    <property type="entry name" value="MscS_channel_2nd"/>
</dbReference>
<dbReference type="GO" id="GO:0016020">
    <property type="term" value="C:membrane"/>
    <property type="evidence" value="ECO:0007669"/>
    <property type="project" value="UniProtKB-SubCell"/>
</dbReference>
<evidence type="ECO:0000256" key="4">
    <source>
        <dbReference type="ARBA" id="ARBA00022989"/>
    </source>
</evidence>
<dbReference type="PROSITE" id="PS50222">
    <property type="entry name" value="EF_HAND_2"/>
    <property type="match status" value="1"/>
</dbReference>
<dbReference type="PROSITE" id="PS00018">
    <property type="entry name" value="EF_HAND_1"/>
    <property type="match status" value="1"/>
</dbReference>
<accession>A0AAD7XF38</accession>
<sequence length="1009" mass="113797">MPKILGAEKQGRGREIKMRVAQPRNAHSSQPEPIPPSVVVQIALLRAASSRSAPSPLKFSQVSPFPTLMSRHSPLPHDYGQQDTHPSLRPHDIDFEQELFVTHDDVENPLPSPPYRRVPSSSQVLLESYPEQSPAYRSRSNVDLTEHDMPDDTHLDEKQPDLGSKGKHAVHYSDDIPSPPPADRFEPEPLSSRASSIAGTDDEDDEEQYDWSGEEDLVDEEAKFEHAMGVKKKNRSFCVRLITLLFSTLIGSTLLSGLIIAPALLLHFFWYKPHPDDHRRYIKDNVEAWLFWAGANVSISWGLGLIVDIIPVIVRWFIALTWGHVSEIVKSRLELYNSVKDTIKPVLYAASGWVSWVILFNNIYGLYDMDDTGSSRASYTPRVYEAIEFLFFFALVICAQRMLSHFIAFSFHRTAYKERLEGVQEALRVIEKLRTYRPKRRHTAKPSFGRSTPAFTALLTPGHEKDHFLNRSRPSTPGASRPGTPELGGNDSGDDRDATLVQSKKKGKARTSWLPHPRGQSEPANFQSQRPDLHINPNDQHRYPPSPLTQSQANSPASRTRRRSSESDEDAAAIVQQAATQAAKALKSAMLHDARNIQGKDSDEVVGGLVWNVTSSHEAKRLARSIWMAFKEPGRDYLIPMDFVPAFGKLEEARKAFAVFDKDNNGDLTRAELKTTLLKVYKERRFLSRSMRDVGEALKTLDHMLLFLAFIILFFISLSVFGVNIENSLTSLYTIGIGASFIFKNSASNAFDAIMFLFVTHPFDTGDRCFIDDENLVVKKMGLFATIFQRSDGTETYYFNSLLFNKFITNVRRSDKTAENLTLQVAWRTPIEKLDQLEKCLCKWLETEENRWYQPSTSVTLQHINYQRYLEVTIGIPYNSNWQDWGLKNARKTAFCAAVNYYCRQLGITSYKSPLPVAFADQDTGEVLMPDVDAYAPGADDDVDAPLDDPTPSPTTGPVDGGKSTRDPKEKTVWLGFQPPPEDGFSSGLRRRKPKSKKAILRTFGADGF</sequence>
<feature type="region of interest" description="Disordered" evidence="6">
    <location>
        <begin position="68"/>
        <end position="212"/>
    </location>
</feature>
<organism evidence="9 10">
    <name type="scientific">Trametes cubensis</name>
    <dbReference type="NCBI Taxonomy" id="1111947"/>
    <lineage>
        <taxon>Eukaryota</taxon>
        <taxon>Fungi</taxon>
        <taxon>Dikarya</taxon>
        <taxon>Basidiomycota</taxon>
        <taxon>Agaricomycotina</taxon>
        <taxon>Agaricomycetes</taxon>
        <taxon>Polyporales</taxon>
        <taxon>Polyporaceae</taxon>
        <taxon>Trametes</taxon>
    </lineage>
</organism>
<evidence type="ECO:0000256" key="2">
    <source>
        <dbReference type="ARBA" id="ARBA00022692"/>
    </source>
</evidence>
<dbReference type="GO" id="GO:0005509">
    <property type="term" value="F:calcium ion binding"/>
    <property type="evidence" value="ECO:0007669"/>
    <property type="project" value="InterPro"/>
</dbReference>
<keyword evidence="2 7" id="KW-0812">Transmembrane</keyword>
<feature type="transmembrane region" description="Helical" evidence="7">
    <location>
        <begin position="241"/>
        <end position="270"/>
    </location>
</feature>
<dbReference type="AlphaFoldDB" id="A0AAD7XF38"/>
<dbReference type="InterPro" id="IPR011992">
    <property type="entry name" value="EF-hand-dom_pair"/>
</dbReference>
<dbReference type="SUPFAM" id="SSF47473">
    <property type="entry name" value="EF-hand"/>
    <property type="match status" value="1"/>
</dbReference>
<evidence type="ECO:0000256" key="5">
    <source>
        <dbReference type="ARBA" id="ARBA00023136"/>
    </source>
</evidence>
<evidence type="ECO:0000256" key="3">
    <source>
        <dbReference type="ARBA" id="ARBA00022837"/>
    </source>
</evidence>
<dbReference type="PANTHER" id="PTHR31323:SF1">
    <property type="entry name" value="MECHANOSENSITIVE ION CHANNEL PROTEIN"/>
    <property type="match status" value="1"/>
</dbReference>
<gene>
    <name evidence="9" type="ORF">ONZ51_g4014</name>
</gene>
<dbReference type="GO" id="GO:0005262">
    <property type="term" value="F:calcium channel activity"/>
    <property type="evidence" value="ECO:0007669"/>
    <property type="project" value="TreeGrafter"/>
</dbReference>
<dbReference type="SUPFAM" id="SSF50182">
    <property type="entry name" value="Sm-like ribonucleoproteins"/>
    <property type="match status" value="1"/>
</dbReference>
<evidence type="ECO:0000313" key="10">
    <source>
        <dbReference type="Proteomes" id="UP001215151"/>
    </source>
</evidence>
<feature type="domain" description="EF-hand" evidence="8">
    <location>
        <begin position="648"/>
        <end position="683"/>
    </location>
</feature>
<feature type="transmembrane region" description="Helical" evidence="7">
    <location>
        <begin position="387"/>
        <end position="409"/>
    </location>
</feature>
<reference evidence="9" key="1">
    <citation type="submission" date="2022-11" db="EMBL/GenBank/DDBJ databases">
        <title>Genome Sequence of Cubamyces cubensis.</title>
        <authorList>
            <person name="Buettner E."/>
        </authorList>
    </citation>
    <scope>NUCLEOTIDE SEQUENCE</scope>
    <source>
        <strain evidence="9">MPL-01</strain>
    </source>
</reference>
<evidence type="ECO:0000313" key="9">
    <source>
        <dbReference type="EMBL" id="KAJ8487723.1"/>
    </source>
</evidence>
<dbReference type="Pfam" id="PF00924">
    <property type="entry name" value="MS_channel_2nd"/>
    <property type="match status" value="1"/>
</dbReference>
<protein>
    <recommendedName>
        <fullName evidence="8">EF-hand domain-containing protein</fullName>
    </recommendedName>
</protein>
<dbReference type="EMBL" id="JAPEVG010000074">
    <property type="protein sequence ID" value="KAJ8487723.1"/>
    <property type="molecule type" value="Genomic_DNA"/>
</dbReference>
<dbReference type="InterPro" id="IPR002048">
    <property type="entry name" value="EF_hand_dom"/>
</dbReference>
<feature type="compositionally biased region" description="Basic and acidic residues" evidence="6">
    <location>
        <begin position="144"/>
        <end position="160"/>
    </location>
</feature>
<keyword evidence="3" id="KW-0106">Calcium</keyword>
<dbReference type="Gene3D" id="2.30.30.60">
    <property type="match status" value="1"/>
</dbReference>